<accession>X1IXV3</accession>
<dbReference type="AlphaFoldDB" id="X1IXV3"/>
<proteinExistence type="predicted"/>
<protein>
    <submittedName>
        <fullName evidence="1">Uncharacterized protein</fullName>
    </submittedName>
</protein>
<feature type="non-terminal residue" evidence="1">
    <location>
        <position position="1"/>
    </location>
</feature>
<organism evidence="1">
    <name type="scientific">marine sediment metagenome</name>
    <dbReference type="NCBI Taxonomy" id="412755"/>
    <lineage>
        <taxon>unclassified sequences</taxon>
        <taxon>metagenomes</taxon>
        <taxon>ecological metagenomes</taxon>
    </lineage>
</organism>
<evidence type="ECO:0000313" key="1">
    <source>
        <dbReference type="EMBL" id="GAH62383.1"/>
    </source>
</evidence>
<name>X1IXV3_9ZZZZ</name>
<sequence>QQDHIKDEINNYKPFLNQHSKDLPSGVIFFYLYKNKKQKRHNYWKNLVNLISESQNRNHLKNTNFFVCQYILFLEEKEYDTPKIKFKNN</sequence>
<gene>
    <name evidence="1" type="ORF">S03H2_49946</name>
</gene>
<reference evidence="1" key="1">
    <citation type="journal article" date="2014" name="Front. Microbiol.">
        <title>High frequency of phylogenetically diverse reductive dehalogenase-homologous genes in deep subseafloor sedimentary metagenomes.</title>
        <authorList>
            <person name="Kawai M."/>
            <person name="Futagami T."/>
            <person name="Toyoda A."/>
            <person name="Takaki Y."/>
            <person name="Nishi S."/>
            <person name="Hori S."/>
            <person name="Arai W."/>
            <person name="Tsubouchi T."/>
            <person name="Morono Y."/>
            <person name="Uchiyama I."/>
            <person name="Ito T."/>
            <person name="Fujiyama A."/>
            <person name="Inagaki F."/>
            <person name="Takami H."/>
        </authorList>
    </citation>
    <scope>NUCLEOTIDE SEQUENCE</scope>
    <source>
        <strain evidence="1">Expedition CK06-06</strain>
    </source>
</reference>
<comment type="caution">
    <text evidence="1">The sequence shown here is derived from an EMBL/GenBank/DDBJ whole genome shotgun (WGS) entry which is preliminary data.</text>
</comment>
<dbReference type="EMBL" id="BARU01031590">
    <property type="protein sequence ID" value="GAH62383.1"/>
    <property type="molecule type" value="Genomic_DNA"/>
</dbReference>